<comment type="subcellular location">
    <subcellularLocation>
        <location evidence="3">Endoplasmic reticulum membrane</location>
        <topology evidence="3">Multi-pass membrane protein</topology>
    </subcellularLocation>
</comment>
<dbReference type="AlphaFoldDB" id="A0A2P6VIG4"/>
<dbReference type="InterPro" id="IPR035952">
    <property type="entry name" value="Rhomboid-like_sf"/>
</dbReference>
<evidence type="ECO:0000256" key="2">
    <source>
        <dbReference type="ARBA" id="ARBA00003292"/>
    </source>
</evidence>
<dbReference type="SUPFAM" id="SSF53784">
    <property type="entry name" value="Phosphofructokinase"/>
    <property type="match status" value="1"/>
</dbReference>
<evidence type="ECO:0000256" key="14">
    <source>
        <dbReference type="ARBA" id="ARBA00022989"/>
    </source>
</evidence>
<dbReference type="PRINTS" id="PR00476">
    <property type="entry name" value="PHFRCTKINASE"/>
</dbReference>
<dbReference type="EC" id="4.1.3.4" evidence="7"/>
<keyword evidence="9 19" id="KW-0812">Transmembrane</keyword>
<dbReference type="Pfam" id="PF00365">
    <property type="entry name" value="PFK"/>
    <property type="match status" value="1"/>
</dbReference>
<dbReference type="Proteomes" id="UP000239649">
    <property type="component" value="Unassembled WGS sequence"/>
</dbReference>
<dbReference type="GO" id="GO:0005789">
    <property type="term" value="C:endoplasmic reticulum membrane"/>
    <property type="evidence" value="ECO:0007669"/>
    <property type="project" value="UniProtKB-SubCell"/>
</dbReference>
<evidence type="ECO:0000256" key="13">
    <source>
        <dbReference type="ARBA" id="ARBA00022842"/>
    </source>
</evidence>
<sequence>MDPAEIWNSLPVITRGYASLCVVTTAACALEIITSFNIYFNSRLIWQKHEYWRLFTNFFFFGSLGLDFFFHMFFLVKYSKSLEEGSFRGRPADFLWMLLFGAAILSGAAPWVNIQFLGPSLTFMMVYVWGRRHQYVNLSFLGIFTFTAPYLPWVLLAFSVMLGSSPLVDLLGMVAGHAYYFLEDVYPRMTGRRLLKTPAIVRALFPAERVQAPRMAAVPVAAPGGAAFGGGAAFAAPEFLGRPLPSSVTIVEVGPRDGLQNEAQKVPTEVKVELIERLAAAGIPAVESTSFVSPKWVPQLADAAEVLARVRRRPGTRYPVLTPNLKGFENALAAGAREVAIFTAASEAFNRRNLNCSVDESLAKFGPIMKAAKEEGVAVRGYVSCVVGCPYQGEVTPEAAAHVAGALHDMGCYQVSMGDSIGVGTPASVVAMFEACMKVVPVEHLAAHMHDTYGQALANILAALQLGVRVVDSSVAGLGGCPYAQGATGNVATEDVVYMLSGFGIQHGVDMSRLLDASAFICDALGRPNGSRAAEALLQKRAAAAKAAAAAAAAAGGAGATAATPLLPGVPEEGAEADDLTFSSPPRRTLSPPGSPTLFLSPFDAPLFSPADGVRSERPRSSGGGSGSGGSSPAAAAGAAAPLPHGAPLTPERPVSPERPFGHLRVRSKLAANPLFDGDGEGEGEGEVLKCPNIRHLFSPIESPLVHNKFFGGGFVSDNDRVSLQSLLFASTTSRGVGEVQRSLGRHTAQPSSAMAAAAPALQRTLSTPRSSDSYFDATPRFALRAGPRSTIYFQPSQTRVAIVTAGGLCPGMNDVIRAIVQKALDYGVKDHNLLGIRRGFRGFSDKRIKPVTLTRQCVADIHLEGGTVLGTCESGECDVMAVVKCLDLWAIDMLFVIGGQHEMSTAGVIHNMCERLHVPCVVVAVPKSIDNDMLMLDKCFGFETAVEEAQKALLAAKVEATSAYRGIGLVKLMGRQSGFIAVKVTFNLDRVMDHMEKILAERGHVVVCMAEGAGQERFPQCSREMFAKDPDACMEMDVGAWLKGEIRKRLKDVDCKYIDPSYLLRSIPATSDDRVHCKMLAHGAVHAAFAGYTSVAVGQVNNHIILLPLQLLAQAPRQMDPNGELWNRLQTAIGQPNFD</sequence>
<dbReference type="OrthoDB" id="1905920at2759"/>
<name>A0A2P6VIG4_9CHLO</name>
<dbReference type="InterPro" id="IPR000138">
    <property type="entry name" value="HMG_CoA_lyase_AS"/>
</dbReference>
<organism evidence="21 22">
    <name type="scientific">Micractinium conductrix</name>
    <dbReference type="NCBI Taxonomy" id="554055"/>
    <lineage>
        <taxon>Eukaryota</taxon>
        <taxon>Viridiplantae</taxon>
        <taxon>Chlorophyta</taxon>
        <taxon>core chlorophytes</taxon>
        <taxon>Trebouxiophyceae</taxon>
        <taxon>Chlorellales</taxon>
        <taxon>Chlorellaceae</taxon>
        <taxon>Chlorella clade</taxon>
        <taxon>Micractinium</taxon>
    </lineage>
</organism>
<dbReference type="InterPro" id="IPR022953">
    <property type="entry name" value="ATP_PFK"/>
</dbReference>
<evidence type="ECO:0000313" key="22">
    <source>
        <dbReference type="Proteomes" id="UP000239649"/>
    </source>
</evidence>
<comment type="caution">
    <text evidence="21">The sequence shown here is derived from an EMBL/GenBank/DDBJ whole genome shotgun (WGS) entry which is preliminary data.</text>
</comment>
<comment type="catalytic activity">
    <reaction evidence="17">
        <text>(3S)-3-hydroxy-3-methylglutaryl-CoA = acetoacetate + acetyl-CoA</text>
        <dbReference type="Rhea" id="RHEA:24404"/>
        <dbReference type="ChEBI" id="CHEBI:13705"/>
        <dbReference type="ChEBI" id="CHEBI:43074"/>
        <dbReference type="ChEBI" id="CHEBI:57288"/>
        <dbReference type="EC" id="4.1.3.4"/>
    </reaction>
</comment>
<keyword evidence="15 19" id="KW-0472">Membrane</keyword>
<keyword evidence="13" id="KW-0460">Magnesium</keyword>
<dbReference type="PANTHER" id="PTHR42738:SF7">
    <property type="entry name" value="HYDROXYMETHYLGLUTARYL-COA LYASE"/>
    <property type="match status" value="1"/>
</dbReference>
<evidence type="ECO:0000256" key="18">
    <source>
        <dbReference type="SAM" id="MobiDB-lite"/>
    </source>
</evidence>
<dbReference type="GO" id="GO:0051603">
    <property type="term" value="P:proteolysis involved in protein catabolic process"/>
    <property type="evidence" value="ECO:0007669"/>
    <property type="project" value="UniProtKB-ARBA"/>
</dbReference>
<evidence type="ECO:0000256" key="16">
    <source>
        <dbReference type="ARBA" id="ARBA00023239"/>
    </source>
</evidence>
<proteinExistence type="inferred from homology"/>
<evidence type="ECO:0000256" key="12">
    <source>
        <dbReference type="ARBA" id="ARBA00022824"/>
    </source>
</evidence>
<dbReference type="FunFam" id="1.20.1540.10:FF:000016">
    <property type="entry name" value="Derlin"/>
    <property type="match status" value="1"/>
</dbReference>
<dbReference type="SUPFAM" id="SSF144091">
    <property type="entry name" value="Rhomboid-like"/>
    <property type="match status" value="1"/>
</dbReference>
<evidence type="ECO:0000256" key="9">
    <source>
        <dbReference type="ARBA" id="ARBA00022692"/>
    </source>
</evidence>
<dbReference type="PROSITE" id="PS01062">
    <property type="entry name" value="HMG_COA_LYASE"/>
    <property type="match status" value="1"/>
</dbReference>
<dbReference type="FunFam" id="3.20.20.70:FF:000201">
    <property type="entry name" value="Hydroxymethylglutaryl-CoA lyase"/>
    <property type="match status" value="1"/>
</dbReference>
<keyword evidence="10" id="KW-0479">Metal-binding</keyword>
<dbReference type="GO" id="GO:0046951">
    <property type="term" value="P:ketone body biosynthetic process"/>
    <property type="evidence" value="ECO:0007669"/>
    <property type="project" value="TreeGrafter"/>
</dbReference>
<dbReference type="GO" id="GO:0006552">
    <property type="term" value="P:L-leucine catabolic process"/>
    <property type="evidence" value="ECO:0007669"/>
    <property type="project" value="TreeGrafter"/>
</dbReference>
<dbReference type="CDD" id="cd07938">
    <property type="entry name" value="DRE_TIM_HMGL"/>
    <property type="match status" value="1"/>
</dbReference>
<evidence type="ECO:0000256" key="8">
    <source>
        <dbReference type="ARBA" id="ARBA00022679"/>
    </source>
</evidence>
<keyword evidence="12" id="KW-0256">Endoplasmic reticulum</keyword>
<evidence type="ECO:0000313" key="21">
    <source>
        <dbReference type="EMBL" id="PSC73868.1"/>
    </source>
</evidence>
<dbReference type="GO" id="GO:0003872">
    <property type="term" value="F:6-phosphofructokinase activity"/>
    <property type="evidence" value="ECO:0007669"/>
    <property type="project" value="InterPro"/>
</dbReference>
<feature type="transmembrane region" description="Helical" evidence="19">
    <location>
        <begin position="135"/>
        <end position="155"/>
    </location>
</feature>
<keyword evidence="14 19" id="KW-1133">Transmembrane helix</keyword>
<protein>
    <recommendedName>
        <fullName evidence="7">hydroxymethylglutaryl-CoA lyase</fullName>
        <ecNumber evidence="7">4.1.3.4</ecNumber>
    </recommendedName>
</protein>
<comment type="similarity">
    <text evidence="5">Belongs to the derlin family.</text>
</comment>
<dbReference type="STRING" id="554055.A0A2P6VIG4"/>
<evidence type="ECO:0000256" key="7">
    <source>
        <dbReference type="ARBA" id="ARBA00012910"/>
    </source>
</evidence>
<dbReference type="UniPathway" id="UPA00896">
    <property type="reaction ID" value="UER00863"/>
</dbReference>
<dbReference type="InterPro" id="IPR007599">
    <property type="entry name" value="DER1"/>
</dbReference>
<dbReference type="InterPro" id="IPR043594">
    <property type="entry name" value="HMGL"/>
</dbReference>
<evidence type="ECO:0000256" key="11">
    <source>
        <dbReference type="ARBA" id="ARBA00022777"/>
    </source>
</evidence>
<evidence type="ECO:0000256" key="15">
    <source>
        <dbReference type="ARBA" id="ARBA00023136"/>
    </source>
</evidence>
<dbReference type="GO" id="GO:0004419">
    <property type="term" value="F:hydroxymethylglutaryl-CoA lyase activity"/>
    <property type="evidence" value="ECO:0007669"/>
    <property type="project" value="UniProtKB-EC"/>
</dbReference>
<evidence type="ECO:0000256" key="1">
    <source>
        <dbReference type="ARBA" id="ARBA00001946"/>
    </source>
</evidence>
<evidence type="ECO:0000259" key="20">
    <source>
        <dbReference type="PROSITE" id="PS50991"/>
    </source>
</evidence>
<evidence type="ECO:0000256" key="4">
    <source>
        <dbReference type="ARBA" id="ARBA00005143"/>
    </source>
</evidence>
<dbReference type="InterPro" id="IPR000891">
    <property type="entry name" value="PYR_CT"/>
</dbReference>
<dbReference type="Gene3D" id="3.20.20.70">
    <property type="entry name" value="Aldolase class I"/>
    <property type="match status" value="1"/>
</dbReference>
<comment type="pathway">
    <text evidence="4">Metabolic intermediate metabolism; (S)-3-hydroxy-3-methylglutaryl-CoA degradation; acetoacetate from (S)-3-hydroxy-3-methylglutaryl-CoA: step 1/1.</text>
</comment>
<feature type="transmembrane region" description="Helical" evidence="19">
    <location>
        <begin position="94"/>
        <end position="114"/>
    </location>
</feature>
<dbReference type="GO" id="GO:0046872">
    <property type="term" value="F:metal ion binding"/>
    <property type="evidence" value="ECO:0007669"/>
    <property type="project" value="UniProtKB-KW"/>
</dbReference>
<dbReference type="NCBIfam" id="NF004283">
    <property type="entry name" value="PRK05692.1"/>
    <property type="match status" value="1"/>
</dbReference>
<dbReference type="PROSITE" id="PS50991">
    <property type="entry name" value="PYR_CT"/>
    <property type="match status" value="1"/>
</dbReference>
<keyword evidence="22" id="KW-1185">Reference proteome</keyword>
<feature type="compositionally biased region" description="Low complexity" evidence="18">
    <location>
        <begin position="631"/>
        <end position="648"/>
    </location>
</feature>
<dbReference type="PANTHER" id="PTHR42738">
    <property type="entry name" value="HYDROXYMETHYLGLUTARYL-COA LYASE"/>
    <property type="match status" value="1"/>
</dbReference>
<feature type="transmembrane region" description="Helical" evidence="19">
    <location>
        <begin position="17"/>
        <end position="40"/>
    </location>
</feature>
<accession>A0A2P6VIG4</accession>
<comment type="function">
    <text evidence="2">May be involved in the degradation process of specific misfolded endoplasmic reticulum (ER) luminal proteins.</text>
</comment>
<feature type="region of interest" description="Disordered" evidence="18">
    <location>
        <begin position="565"/>
        <end position="660"/>
    </location>
</feature>
<dbReference type="Gene3D" id="3.40.50.450">
    <property type="match status" value="1"/>
</dbReference>
<feature type="domain" description="Pyruvate carboxyltransferase" evidence="20">
    <location>
        <begin position="248"/>
        <end position="515"/>
    </location>
</feature>
<evidence type="ECO:0000256" key="3">
    <source>
        <dbReference type="ARBA" id="ARBA00004477"/>
    </source>
</evidence>
<gene>
    <name evidence="21" type="ORF">C2E20_2940</name>
</gene>
<evidence type="ECO:0000256" key="19">
    <source>
        <dbReference type="SAM" id="Phobius"/>
    </source>
</evidence>
<feature type="transmembrane region" description="Helical" evidence="19">
    <location>
        <begin position="52"/>
        <end position="74"/>
    </location>
</feature>
<dbReference type="InterPro" id="IPR013785">
    <property type="entry name" value="Aldolase_TIM"/>
</dbReference>
<keyword evidence="11" id="KW-0418">Kinase</keyword>
<dbReference type="InterPro" id="IPR000023">
    <property type="entry name" value="Phosphofructokinase_dom"/>
</dbReference>
<dbReference type="Pfam" id="PF04511">
    <property type="entry name" value="DER1"/>
    <property type="match status" value="1"/>
</dbReference>
<keyword evidence="8" id="KW-0808">Transferase</keyword>
<comment type="similarity">
    <text evidence="6">Belongs to the HMG-CoA lyase family.</text>
</comment>
<dbReference type="GO" id="GO:0033554">
    <property type="term" value="P:cellular response to stress"/>
    <property type="evidence" value="ECO:0007669"/>
    <property type="project" value="UniProtKB-ARBA"/>
</dbReference>
<evidence type="ECO:0000256" key="17">
    <source>
        <dbReference type="ARBA" id="ARBA00049877"/>
    </source>
</evidence>
<dbReference type="EMBL" id="LHPF02000006">
    <property type="protein sequence ID" value="PSC73868.1"/>
    <property type="molecule type" value="Genomic_DNA"/>
</dbReference>
<evidence type="ECO:0000256" key="6">
    <source>
        <dbReference type="ARBA" id="ARBA00009405"/>
    </source>
</evidence>
<comment type="cofactor">
    <cofactor evidence="1">
        <name>Mg(2+)</name>
        <dbReference type="ChEBI" id="CHEBI:18420"/>
    </cofactor>
</comment>
<evidence type="ECO:0000256" key="5">
    <source>
        <dbReference type="ARBA" id="ARBA00008917"/>
    </source>
</evidence>
<dbReference type="Pfam" id="PF00682">
    <property type="entry name" value="HMGL-like"/>
    <property type="match status" value="1"/>
</dbReference>
<dbReference type="InterPro" id="IPR035966">
    <property type="entry name" value="PKF_sf"/>
</dbReference>
<evidence type="ECO:0000256" key="10">
    <source>
        <dbReference type="ARBA" id="ARBA00022723"/>
    </source>
</evidence>
<dbReference type="UniPathway" id="UPA00109">
    <property type="reaction ID" value="UER00182"/>
</dbReference>
<keyword evidence="16" id="KW-0456">Lyase</keyword>
<reference evidence="21 22" key="1">
    <citation type="journal article" date="2018" name="Plant J.">
        <title>Genome sequences of Chlorella sorokiniana UTEX 1602 and Micractinium conductrix SAG 241.80: implications to maltose excretion by a green alga.</title>
        <authorList>
            <person name="Arriola M.B."/>
            <person name="Velmurugan N."/>
            <person name="Zhang Y."/>
            <person name="Plunkett M.H."/>
            <person name="Hondzo H."/>
            <person name="Barney B.M."/>
        </authorList>
    </citation>
    <scope>NUCLEOTIDE SEQUENCE [LARGE SCALE GENOMIC DNA]</scope>
    <source>
        <strain evidence="21 22">SAG 241.80</strain>
    </source>
</reference>
<dbReference type="GO" id="GO:0006002">
    <property type="term" value="P:fructose 6-phosphate metabolic process"/>
    <property type="evidence" value="ECO:0007669"/>
    <property type="project" value="InterPro"/>
</dbReference>
<dbReference type="SUPFAM" id="SSF51569">
    <property type="entry name" value="Aldolase"/>
    <property type="match status" value="1"/>
</dbReference>